<dbReference type="GO" id="GO:0046427">
    <property type="term" value="P:positive regulation of receptor signaling pathway via JAK-STAT"/>
    <property type="evidence" value="ECO:0007669"/>
    <property type="project" value="TreeGrafter"/>
</dbReference>
<keyword evidence="1" id="KW-0812">Transmembrane</keyword>
<name>A0A8J4UNF1_CLAMG</name>
<evidence type="ECO:0000313" key="2">
    <source>
        <dbReference type="EMBL" id="KAF5906939.1"/>
    </source>
</evidence>
<dbReference type="Proteomes" id="UP000727407">
    <property type="component" value="Unassembled WGS sequence"/>
</dbReference>
<comment type="caution">
    <text evidence="2">The sequence shown here is derived from an EMBL/GenBank/DDBJ whole genome shotgun (WGS) entry which is preliminary data.</text>
</comment>
<keyword evidence="3" id="KW-1185">Reference proteome</keyword>
<reference evidence="2" key="1">
    <citation type="submission" date="2020-07" db="EMBL/GenBank/DDBJ databases">
        <title>Clarias magur genome sequencing, assembly and annotation.</title>
        <authorList>
            <person name="Kushwaha B."/>
            <person name="Kumar R."/>
            <person name="Das P."/>
            <person name="Joshi C.G."/>
            <person name="Kumar D."/>
            <person name="Nagpure N.S."/>
            <person name="Pandey M."/>
            <person name="Agarwal S."/>
            <person name="Srivastava S."/>
            <person name="Singh M."/>
            <person name="Sahoo L."/>
            <person name="Jayasankar P."/>
            <person name="Meher P.K."/>
            <person name="Koringa P.G."/>
            <person name="Iquebal M.A."/>
            <person name="Das S.P."/>
            <person name="Bit A."/>
            <person name="Patnaik S."/>
            <person name="Patel N."/>
            <person name="Shah T.M."/>
            <person name="Hinsu A."/>
            <person name="Jena J.K."/>
        </authorList>
    </citation>
    <scope>NUCLEOTIDE SEQUENCE</scope>
    <source>
        <strain evidence="2">CIFAMagur01</strain>
        <tissue evidence="2">Testis</tissue>
    </source>
</reference>
<dbReference type="Gene3D" id="2.60.40.10">
    <property type="entry name" value="Immunoglobulins"/>
    <property type="match status" value="1"/>
</dbReference>
<dbReference type="OrthoDB" id="8611929at2759"/>
<keyword evidence="1" id="KW-0472">Membrane</keyword>
<feature type="transmembrane region" description="Helical" evidence="1">
    <location>
        <begin position="205"/>
        <end position="225"/>
    </location>
</feature>
<organism evidence="2 3">
    <name type="scientific">Clarias magur</name>
    <name type="common">Asian catfish</name>
    <name type="synonym">Macropteronotus magur</name>
    <dbReference type="NCBI Taxonomy" id="1594786"/>
    <lineage>
        <taxon>Eukaryota</taxon>
        <taxon>Metazoa</taxon>
        <taxon>Chordata</taxon>
        <taxon>Craniata</taxon>
        <taxon>Vertebrata</taxon>
        <taxon>Euteleostomi</taxon>
        <taxon>Actinopterygii</taxon>
        <taxon>Neopterygii</taxon>
        <taxon>Teleostei</taxon>
        <taxon>Ostariophysi</taxon>
        <taxon>Siluriformes</taxon>
        <taxon>Clariidae</taxon>
        <taxon>Clarias</taxon>
    </lineage>
</organism>
<dbReference type="PANTHER" id="PTHR23037:SF27">
    <property type="entry name" value="INTERLEUKIN-7 RECEPTOR SUBUNIT ALPHA"/>
    <property type="match status" value="1"/>
</dbReference>
<evidence type="ECO:0000313" key="3">
    <source>
        <dbReference type="Proteomes" id="UP000727407"/>
    </source>
</evidence>
<feature type="non-terminal residue" evidence="2">
    <location>
        <position position="1"/>
    </location>
</feature>
<dbReference type="GO" id="GO:0030097">
    <property type="term" value="P:hemopoiesis"/>
    <property type="evidence" value="ECO:0007669"/>
    <property type="project" value="TreeGrafter"/>
</dbReference>
<dbReference type="InterPro" id="IPR013783">
    <property type="entry name" value="Ig-like_fold"/>
</dbReference>
<dbReference type="AlphaFoldDB" id="A0A8J4UNF1"/>
<feature type="non-terminal residue" evidence="2">
    <location>
        <position position="254"/>
    </location>
</feature>
<dbReference type="GO" id="GO:0009897">
    <property type="term" value="C:external side of plasma membrane"/>
    <property type="evidence" value="ECO:0007669"/>
    <property type="project" value="TreeGrafter"/>
</dbReference>
<dbReference type="GO" id="GO:0004896">
    <property type="term" value="F:cytokine receptor activity"/>
    <property type="evidence" value="ECO:0007669"/>
    <property type="project" value="TreeGrafter"/>
</dbReference>
<proteinExistence type="predicted"/>
<protein>
    <submittedName>
        <fullName evidence="2">Interleukin-7 receptor subunit alpha-like</fullName>
    </submittedName>
</protein>
<keyword evidence="2" id="KW-0675">Receptor</keyword>
<evidence type="ECO:0000256" key="1">
    <source>
        <dbReference type="SAM" id="Phobius"/>
    </source>
</evidence>
<dbReference type="PANTHER" id="PTHR23037">
    <property type="entry name" value="CYTOKINE RECEPTOR"/>
    <property type="match status" value="1"/>
</dbReference>
<dbReference type="EMBL" id="QNUK01000026">
    <property type="protein sequence ID" value="KAF5906939.1"/>
    <property type="molecule type" value="Genomic_DNA"/>
</dbReference>
<keyword evidence="1" id="KW-1133">Transmembrane helix</keyword>
<sequence length="254" mass="29880">ELNDPDCWSLMNISQSSIICVLNEDDLEIYETCAKLCPFPSSYNSSECFNATMEDNRFTFQQVSPVSRYTLHLDLREGRHQRKTFNVREIVKIPTPQIENATYKLDEAVIHLRYLHDYVKQPEFQVEFWENHSTNKEKMKVNYQPIRIGGDKLRDSDVYNVRVRAKPVDFFNGSWTQWSTVKSFRVNHTRPNEVDRPPFTEPPPVLYILLCLAPIVLVVIMFSILRWKKEILAYLFPDVPDPKATLAQIHRQKE</sequence>
<accession>A0A8J4UNF1</accession>
<gene>
    <name evidence="2" type="primary">il7r</name>
    <name evidence="2" type="ORF">DAT39_003268</name>
</gene>